<gene>
    <name evidence="5" type="ORF">PBLR_14758</name>
</gene>
<dbReference type="Pfam" id="PF13490">
    <property type="entry name" value="zf-HC2"/>
    <property type="match status" value="1"/>
</dbReference>
<comment type="similarity">
    <text evidence="1">Belongs to the zinc-associated anti-sigma factor (ZAS) superfamily. Anti-sigma-W factor family.</text>
</comment>
<dbReference type="InterPro" id="IPR027383">
    <property type="entry name" value="Znf_put"/>
</dbReference>
<dbReference type="AlphaFoldDB" id="A0A383RJ61"/>
<reference evidence="6" key="1">
    <citation type="submission" date="2018-08" db="EMBL/GenBank/DDBJ databases">
        <authorList>
            <person name="Chevrot R."/>
        </authorList>
    </citation>
    <scope>NUCLEOTIDE SEQUENCE [LARGE SCALE GENOMIC DNA]</scope>
</reference>
<protein>
    <recommendedName>
        <fullName evidence="2">Anti-sigma-W factor RsiW</fullName>
    </recommendedName>
</protein>
<evidence type="ECO:0000259" key="4">
    <source>
        <dbReference type="Pfam" id="PF13490"/>
    </source>
</evidence>
<dbReference type="EMBL" id="LS992241">
    <property type="protein sequence ID" value="SYX86336.1"/>
    <property type="molecule type" value="Genomic_DNA"/>
</dbReference>
<name>A0A383RJ61_PAEAL</name>
<keyword evidence="3" id="KW-0472">Membrane</keyword>
<organism evidence="5 6">
    <name type="scientific">Paenibacillus alvei</name>
    <name type="common">Bacillus alvei</name>
    <dbReference type="NCBI Taxonomy" id="44250"/>
    <lineage>
        <taxon>Bacteria</taxon>
        <taxon>Bacillati</taxon>
        <taxon>Bacillota</taxon>
        <taxon>Bacilli</taxon>
        <taxon>Bacillales</taxon>
        <taxon>Paenibacillaceae</taxon>
        <taxon>Paenibacillus</taxon>
    </lineage>
</organism>
<dbReference type="Gene3D" id="1.10.10.1320">
    <property type="entry name" value="Anti-sigma factor, zinc-finger domain"/>
    <property type="match status" value="1"/>
</dbReference>
<sequence length="245" mass="27269">MYRMLGKTSVHDDTSQIGSSFLMQDEPSYLIGDSMKGLAQMDCKQAVSLMHDLLDDDLTPEYALELKQHMLACPDCRERFRQLEEMDTLLYSFNHRVQPVSDDLTARVMSVIPKPKQQSAFMLWVKRHPAITVAAVFVLVMMTSALSMWNADKQLMVKGADLNGVVVENNKVIVPSDKVISGNLTIHNGVAEVYGKVKGDVTVIDGKLYQASTANISGSVHQIDEALSWMWYQLTNLFGTGPSLP</sequence>
<evidence type="ECO:0000256" key="3">
    <source>
        <dbReference type="SAM" id="Phobius"/>
    </source>
</evidence>
<proteinExistence type="inferred from homology"/>
<keyword evidence="3 5" id="KW-0812">Transmembrane</keyword>
<evidence type="ECO:0000313" key="5">
    <source>
        <dbReference type="EMBL" id="SYX86336.1"/>
    </source>
</evidence>
<evidence type="ECO:0000256" key="2">
    <source>
        <dbReference type="ARBA" id="ARBA00024438"/>
    </source>
</evidence>
<accession>A0A383RJ61</accession>
<feature type="domain" description="Putative zinc-finger" evidence="4">
    <location>
        <begin position="43"/>
        <end position="77"/>
    </location>
</feature>
<evidence type="ECO:0000313" key="6">
    <source>
        <dbReference type="Proteomes" id="UP000304148"/>
    </source>
</evidence>
<feature type="transmembrane region" description="Helical" evidence="3">
    <location>
        <begin position="130"/>
        <end position="149"/>
    </location>
</feature>
<evidence type="ECO:0000256" key="1">
    <source>
        <dbReference type="ARBA" id="ARBA00024353"/>
    </source>
</evidence>
<dbReference type="InterPro" id="IPR041916">
    <property type="entry name" value="Anti_sigma_zinc_sf"/>
</dbReference>
<dbReference type="Proteomes" id="UP000304148">
    <property type="component" value="Chromosome"/>
</dbReference>
<keyword evidence="3" id="KW-1133">Transmembrane helix</keyword>